<keyword evidence="3" id="KW-1185">Reference proteome</keyword>
<evidence type="ECO:0000313" key="2">
    <source>
        <dbReference type="EnsemblPlants" id="PGSC0003DMT400028878"/>
    </source>
</evidence>
<protein>
    <submittedName>
        <fullName evidence="2">Nbs-lrr resistance protein</fullName>
    </submittedName>
</protein>
<dbReference type="PANTHER" id="PTHR36766:SF40">
    <property type="entry name" value="DISEASE RESISTANCE PROTEIN RGA3"/>
    <property type="match status" value="1"/>
</dbReference>
<dbReference type="InParanoid" id="M1ARU0"/>
<dbReference type="GO" id="GO:0006952">
    <property type="term" value="P:defense response"/>
    <property type="evidence" value="ECO:0007669"/>
    <property type="project" value="UniProtKB-KW"/>
</dbReference>
<keyword evidence="1" id="KW-0611">Plant defense</keyword>
<sequence length="111" mass="12529">MLYTILTRLKWGITATTCGLLSCHVQITHLEIRDCPLLEALSDGLGKLASLEKLCLRSCEKLEHLPSRDAMRRLTKLRNLEIGGCPKLKESCTNRSIPKLPVVQHFPYSKN</sequence>
<dbReference type="Gramene" id="PGSC0003DMT400028878">
    <property type="protein sequence ID" value="PGSC0003DMT400028878"/>
    <property type="gene ID" value="PGSC0003DMG400011113"/>
</dbReference>
<evidence type="ECO:0000256" key="1">
    <source>
        <dbReference type="ARBA" id="ARBA00022821"/>
    </source>
</evidence>
<organism evidence="2 3">
    <name type="scientific">Solanum tuberosum</name>
    <name type="common">Potato</name>
    <dbReference type="NCBI Taxonomy" id="4113"/>
    <lineage>
        <taxon>Eukaryota</taxon>
        <taxon>Viridiplantae</taxon>
        <taxon>Streptophyta</taxon>
        <taxon>Embryophyta</taxon>
        <taxon>Tracheophyta</taxon>
        <taxon>Spermatophyta</taxon>
        <taxon>Magnoliopsida</taxon>
        <taxon>eudicotyledons</taxon>
        <taxon>Gunneridae</taxon>
        <taxon>Pentapetalae</taxon>
        <taxon>asterids</taxon>
        <taxon>lamiids</taxon>
        <taxon>Solanales</taxon>
        <taxon>Solanaceae</taxon>
        <taxon>Solanoideae</taxon>
        <taxon>Solaneae</taxon>
        <taxon>Solanum</taxon>
    </lineage>
</organism>
<dbReference type="Proteomes" id="UP000011115">
    <property type="component" value="Unassembled WGS sequence"/>
</dbReference>
<accession>M1ARU0</accession>
<dbReference type="PaxDb" id="4113-PGSC0003DMT400028878"/>
<dbReference type="Gene3D" id="3.80.10.10">
    <property type="entry name" value="Ribonuclease Inhibitor"/>
    <property type="match status" value="1"/>
</dbReference>
<dbReference type="SUPFAM" id="SSF52047">
    <property type="entry name" value="RNI-like"/>
    <property type="match status" value="1"/>
</dbReference>
<dbReference type="OMA" id="QHFPYSK"/>
<dbReference type="PANTHER" id="PTHR36766">
    <property type="entry name" value="PLANT BROAD-SPECTRUM MILDEW RESISTANCE PROTEIN RPW8"/>
    <property type="match status" value="1"/>
</dbReference>
<dbReference type="InterPro" id="IPR032675">
    <property type="entry name" value="LRR_dom_sf"/>
</dbReference>
<proteinExistence type="predicted"/>
<dbReference type="EnsemblPlants" id="PGSC0003DMT400028878">
    <property type="protein sequence ID" value="PGSC0003DMT400028878"/>
    <property type="gene ID" value="PGSC0003DMG400011113"/>
</dbReference>
<dbReference type="HOGENOM" id="CLU_2162864_0_0_1"/>
<name>M1ARU0_SOLTU</name>
<dbReference type="AlphaFoldDB" id="M1ARU0"/>
<reference evidence="3" key="1">
    <citation type="journal article" date="2011" name="Nature">
        <title>Genome sequence and analysis of the tuber crop potato.</title>
        <authorList>
            <consortium name="The Potato Genome Sequencing Consortium"/>
        </authorList>
    </citation>
    <scope>NUCLEOTIDE SEQUENCE [LARGE SCALE GENOMIC DNA]</scope>
    <source>
        <strain evidence="3">cv. DM1-3 516 R44</strain>
    </source>
</reference>
<evidence type="ECO:0000313" key="3">
    <source>
        <dbReference type="Proteomes" id="UP000011115"/>
    </source>
</evidence>
<reference evidence="2" key="2">
    <citation type="submission" date="2015-06" db="UniProtKB">
        <authorList>
            <consortium name="EnsemblPlants"/>
        </authorList>
    </citation>
    <scope>IDENTIFICATION</scope>
    <source>
        <strain evidence="2">DM1-3 516 R44</strain>
    </source>
</reference>